<dbReference type="OrthoDB" id="728003at2759"/>
<dbReference type="Proteomes" id="UP000236161">
    <property type="component" value="Unassembled WGS sequence"/>
</dbReference>
<dbReference type="AlphaFoldDB" id="A0A2H9ZZA0"/>
<feature type="domain" description="Bulb-type lectin" evidence="2">
    <location>
        <begin position="150"/>
        <end position="259"/>
    </location>
</feature>
<feature type="signal peptide" evidence="1">
    <location>
        <begin position="1"/>
        <end position="26"/>
    </location>
</feature>
<dbReference type="STRING" id="1088818.A0A2H9ZZA0"/>
<dbReference type="GO" id="GO:0051707">
    <property type="term" value="P:response to other organism"/>
    <property type="evidence" value="ECO:0007669"/>
    <property type="project" value="UniProtKB-ARBA"/>
</dbReference>
<gene>
    <name evidence="3" type="ORF">AXF42_Ash017486</name>
</gene>
<proteinExistence type="predicted"/>
<protein>
    <submittedName>
        <fullName evidence="3">Mannose-specific lectin 3</fullName>
    </submittedName>
</protein>
<name>A0A2H9ZZA0_9ASPA</name>
<organism evidence="3 4">
    <name type="scientific">Apostasia shenzhenica</name>
    <dbReference type="NCBI Taxonomy" id="1088818"/>
    <lineage>
        <taxon>Eukaryota</taxon>
        <taxon>Viridiplantae</taxon>
        <taxon>Streptophyta</taxon>
        <taxon>Embryophyta</taxon>
        <taxon>Tracheophyta</taxon>
        <taxon>Spermatophyta</taxon>
        <taxon>Magnoliopsida</taxon>
        <taxon>Liliopsida</taxon>
        <taxon>Asparagales</taxon>
        <taxon>Orchidaceae</taxon>
        <taxon>Apostasioideae</taxon>
        <taxon>Apostasia</taxon>
    </lineage>
</organism>
<feature type="chain" id="PRO_5014148527" evidence="1">
    <location>
        <begin position="27"/>
        <end position="277"/>
    </location>
</feature>
<evidence type="ECO:0000259" key="2">
    <source>
        <dbReference type="PROSITE" id="PS50927"/>
    </source>
</evidence>
<sequence>MAIPTVFFFFFFFFFLLLLHPPFSTADHVLYTDEILIAGQNLSNGPHRLSLHQNCRLVLSTAGDPTWSTNTSYNGGNCYLVLTQKGELVVRRNTHYTLWSSAAKSRKGKYALVLDDRGRLAVYGQRRWSTSNPKALAGPDDPAEILPAAECVLHSGHRLTPGEKLRYRQYELAFSRCNAVINDTRTGRWLWQTGTKAAAPAKCHLQLENSGELSLSNGWQRIWSSNKRTDSGRHVAILRFDGRLAVYGPLVWANVRMDDSMVPDSVEAQSSRFRWAD</sequence>
<dbReference type="SMART" id="SM00108">
    <property type="entry name" value="B_lectin"/>
    <property type="match status" value="2"/>
</dbReference>
<keyword evidence="1" id="KW-0732">Signal</keyword>
<dbReference type="EMBL" id="KZ452313">
    <property type="protein sequence ID" value="PKA48587.1"/>
    <property type="molecule type" value="Genomic_DNA"/>
</dbReference>
<dbReference type="Gene3D" id="2.90.10.10">
    <property type="entry name" value="Bulb-type lectin domain"/>
    <property type="match status" value="2"/>
</dbReference>
<dbReference type="InterPro" id="IPR036426">
    <property type="entry name" value="Bulb-type_lectin_dom_sf"/>
</dbReference>
<feature type="domain" description="Bulb-type lectin" evidence="2">
    <location>
        <begin position="27"/>
        <end position="135"/>
    </location>
</feature>
<keyword evidence="4" id="KW-1185">Reference proteome</keyword>
<evidence type="ECO:0000256" key="1">
    <source>
        <dbReference type="SAM" id="SignalP"/>
    </source>
</evidence>
<reference evidence="3 4" key="1">
    <citation type="journal article" date="2017" name="Nature">
        <title>The Apostasia genome and the evolution of orchids.</title>
        <authorList>
            <person name="Zhang G.Q."/>
            <person name="Liu K.W."/>
            <person name="Li Z."/>
            <person name="Lohaus R."/>
            <person name="Hsiao Y.Y."/>
            <person name="Niu S.C."/>
            <person name="Wang J.Y."/>
            <person name="Lin Y.C."/>
            <person name="Xu Q."/>
            <person name="Chen L.J."/>
            <person name="Yoshida K."/>
            <person name="Fujiwara S."/>
            <person name="Wang Z.W."/>
            <person name="Zhang Y.Q."/>
            <person name="Mitsuda N."/>
            <person name="Wang M."/>
            <person name="Liu G.H."/>
            <person name="Pecoraro L."/>
            <person name="Huang H.X."/>
            <person name="Xiao X.J."/>
            <person name="Lin M."/>
            <person name="Wu X.Y."/>
            <person name="Wu W.L."/>
            <person name="Chen Y.Y."/>
            <person name="Chang S.B."/>
            <person name="Sakamoto S."/>
            <person name="Ohme-Takagi M."/>
            <person name="Yagi M."/>
            <person name="Zeng S.J."/>
            <person name="Shen C.Y."/>
            <person name="Yeh C.M."/>
            <person name="Luo Y.B."/>
            <person name="Tsai W.C."/>
            <person name="Van de Peer Y."/>
            <person name="Liu Z.J."/>
        </authorList>
    </citation>
    <scope>NUCLEOTIDE SEQUENCE [LARGE SCALE GENOMIC DNA]</scope>
    <source>
        <strain evidence="4">cv. Shenzhen</strain>
        <tissue evidence="3">Stem</tissue>
    </source>
</reference>
<keyword evidence="3" id="KW-0430">Lectin</keyword>
<dbReference type="PROSITE" id="PS50927">
    <property type="entry name" value="BULB_LECTIN"/>
    <property type="match status" value="2"/>
</dbReference>
<evidence type="ECO:0000313" key="4">
    <source>
        <dbReference type="Proteomes" id="UP000236161"/>
    </source>
</evidence>
<dbReference type="GO" id="GO:0030246">
    <property type="term" value="F:carbohydrate binding"/>
    <property type="evidence" value="ECO:0007669"/>
    <property type="project" value="UniProtKB-KW"/>
</dbReference>
<dbReference type="InterPro" id="IPR001480">
    <property type="entry name" value="Bulb-type_lectin_dom"/>
</dbReference>
<evidence type="ECO:0000313" key="3">
    <source>
        <dbReference type="EMBL" id="PKA48587.1"/>
    </source>
</evidence>
<dbReference type="SUPFAM" id="SSF51110">
    <property type="entry name" value="alpha-D-mannose-specific plant lectins"/>
    <property type="match status" value="2"/>
</dbReference>
<accession>A0A2H9ZZA0</accession>